<protein>
    <submittedName>
        <fullName evidence="7">5-dehydro-2-deoxygluconokinase</fullName>
    </submittedName>
</protein>
<reference evidence="8" key="1">
    <citation type="submission" date="2016-11" db="EMBL/GenBank/DDBJ databases">
        <authorList>
            <person name="Varghese N."/>
            <person name="Submissions S."/>
        </authorList>
    </citation>
    <scope>NUCLEOTIDE SEQUENCE [LARGE SCALE GENOMIC DNA]</scope>
    <source>
        <strain evidence="8">DSM 14826</strain>
    </source>
</reference>
<feature type="domain" description="Carbohydrate kinase PfkB" evidence="6">
    <location>
        <begin position="3"/>
        <end position="301"/>
    </location>
</feature>
<dbReference type="InterPro" id="IPR029056">
    <property type="entry name" value="Ribokinase-like"/>
</dbReference>
<dbReference type="GO" id="GO:0016301">
    <property type="term" value="F:kinase activity"/>
    <property type="evidence" value="ECO:0007669"/>
    <property type="project" value="UniProtKB-KW"/>
</dbReference>
<evidence type="ECO:0000256" key="3">
    <source>
        <dbReference type="ARBA" id="ARBA00022741"/>
    </source>
</evidence>
<dbReference type="PANTHER" id="PTHR43085">
    <property type="entry name" value="HEXOKINASE FAMILY MEMBER"/>
    <property type="match status" value="1"/>
</dbReference>
<dbReference type="InterPro" id="IPR011611">
    <property type="entry name" value="PfkB_dom"/>
</dbReference>
<dbReference type="AlphaFoldDB" id="A0A1M6K808"/>
<evidence type="ECO:0000256" key="5">
    <source>
        <dbReference type="ARBA" id="ARBA00022840"/>
    </source>
</evidence>
<evidence type="ECO:0000256" key="2">
    <source>
        <dbReference type="ARBA" id="ARBA00022679"/>
    </source>
</evidence>
<dbReference type="SUPFAM" id="SSF53613">
    <property type="entry name" value="Ribokinase-like"/>
    <property type="match status" value="1"/>
</dbReference>
<evidence type="ECO:0000313" key="8">
    <source>
        <dbReference type="Proteomes" id="UP000243547"/>
    </source>
</evidence>
<evidence type="ECO:0000259" key="6">
    <source>
        <dbReference type="Pfam" id="PF00294"/>
    </source>
</evidence>
<keyword evidence="8" id="KW-1185">Reference proteome</keyword>
<gene>
    <name evidence="7" type="ORF">SAMN02745227_00021</name>
</gene>
<dbReference type="InterPro" id="IPR002173">
    <property type="entry name" value="Carboh/pur_kinase_PfkB_CS"/>
</dbReference>
<dbReference type="RefSeq" id="WP_072905164.1">
    <property type="nucleotide sequence ID" value="NZ_FRAI01000005.1"/>
</dbReference>
<organism evidence="7 8">
    <name type="scientific">Anaerobranca californiensis DSM 14826</name>
    <dbReference type="NCBI Taxonomy" id="1120989"/>
    <lineage>
        <taxon>Bacteria</taxon>
        <taxon>Bacillati</taxon>
        <taxon>Bacillota</taxon>
        <taxon>Clostridia</taxon>
        <taxon>Eubacteriales</taxon>
        <taxon>Proteinivoracaceae</taxon>
        <taxon>Anaerobranca</taxon>
    </lineage>
</organism>
<dbReference type="Proteomes" id="UP000243547">
    <property type="component" value="Unassembled WGS sequence"/>
</dbReference>
<dbReference type="InterPro" id="IPR050306">
    <property type="entry name" value="PfkB_Carbo_kinase"/>
</dbReference>
<accession>A0A1M6K808</accession>
<sequence length="317" mass="34932">MLDFVTLGETMVMMNPDESGSLKYIFNFKKQLGGAESNVAIGLSRLGFKTGWISLLGADPHGEYIKAFIQGEGVDTSQVKFTTAAPTGLFFKERREIGETKVYYYRKNSAFSTIKPEDLNEEYIAQSKYLHLTGITPALSDSCYQTVLRAIEIAKKYNVKISFDPNLRLKLWKNKNHMKEVILNLIKEADIVLPGLSEGQIIFDTNNPEEIAKKILGFGEKIIAIKLGPEGSLIADSNSMKYVKGFKIEREVDPVGAGDGFAAGFLAGLLKGYDLSQSALIGNAVGAFAVTVKGDVEGLPTMDELQIFMGEKEEIFR</sequence>
<dbReference type="EMBL" id="FRAI01000005">
    <property type="protein sequence ID" value="SHJ55033.1"/>
    <property type="molecule type" value="Genomic_DNA"/>
</dbReference>
<dbReference type="OrthoDB" id="9813569at2"/>
<evidence type="ECO:0000313" key="7">
    <source>
        <dbReference type="EMBL" id="SHJ55033.1"/>
    </source>
</evidence>
<dbReference type="STRING" id="1120989.SAMN02745227_00021"/>
<dbReference type="CDD" id="cd01166">
    <property type="entry name" value="KdgK"/>
    <property type="match status" value="1"/>
</dbReference>
<keyword evidence="4 7" id="KW-0418">Kinase</keyword>
<dbReference type="PANTHER" id="PTHR43085:SF1">
    <property type="entry name" value="PSEUDOURIDINE KINASE-RELATED"/>
    <property type="match status" value="1"/>
</dbReference>
<name>A0A1M6K808_9FIRM</name>
<dbReference type="GO" id="GO:0005524">
    <property type="term" value="F:ATP binding"/>
    <property type="evidence" value="ECO:0007669"/>
    <property type="project" value="UniProtKB-KW"/>
</dbReference>
<comment type="similarity">
    <text evidence="1">Belongs to the carbohydrate kinase PfkB family.</text>
</comment>
<dbReference type="Pfam" id="PF00294">
    <property type="entry name" value="PfkB"/>
    <property type="match status" value="1"/>
</dbReference>
<keyword evidence="5" id="KW-0067">ATP-binding</keyword>
<dbReference type="PROSITE" id="PS00584">
    <property type="entry name" value="PFKB_KINASES_2"/>
    <property type="match status" value="1"/>
</dbReference>
<keyword evidence="2" id="KW-0808">Transferase</keyword>
<evidence type="ECO:0000256" key="4">
    <source>
        <dbReference type="ARBA" id="ARBA00022777"/>
    </source>
</evidence>
<keyword evidence="3" id="KW-0547">Nucleotide-binding</keyword>
<evidence type="ECO:0000256" key="1">
    <source>
        <dbReference type="ARBA" id="ARBA00010688"/>
    </source>
</evidence>
<proteinExistence type="inferred from homology"/>
<dbReference type="Gene3D" id="3.40.1190.20">
    <property type="match status" value="1"/>
</dbReference>